<dbReference type="InterPro" id="IPR017853">
    <property type="entry name" value="GH"/>
</dbReference>
<dbReference type="InterPro" id="IPR013783">
    <property type="entry name" value="Ig-like_fold"/>
</dbReference>
<dbReference type="Proteomes" id="UP001204144">
    <property type="component" value="Unassembled WGS sequence"/>
</dbReference>
<evidence type="ECO:0000313" key="1">
    <source>
        <dbReference type="EMBL" id="MCP9763714.1"/>
    </source>
</evidence>
<accession>A0AAE3H274</accession>
<proteinExistence type="predicted"/>
<reference evidence="1 2" key="1">
    <citation type="submission" date="2018-11" db="EMBL/GenBank/DDBJ databases">
        <title>Novel bacteria species description.</title>
        <authorList>
            <person name="Han J.-H."/>
        </authorList>
    </citation>
    <scope>NUCLEOTIDE SEQUENCE [LARGE SCALE GENOMIC DNA]</scope>
    <source>
        <strain evidence="1 2">KCTC23259</strain>
    </source>
</reference>
<protein>
    <recommendedName>
        <fullName evidence="3">Glycoside hydrolase family 5 domain-containing protein</fullName>
    </recommendedName>
</protein>
<organism evidence="1 2">
    <name type="scientific">Lacihabitans soyangensis</name>
    <dbReference type="NCBI Taxonomy" id="869394"/>
    <lineage>
        <taxon>Bacteria</taxon>
        <taxon>Pseudomonadati</taxon>
        <taxon>Bacteroidota</taxon>
        <taxon>Cytophagia</taxon>
        <taxon>Cytophagales</taxon>
        <taxon>Leadbetterellaceae</taxon>
        <taxon>Lacihabitans</taxon>
    </lineage>
</organism>
<dbReference type="Gene3D" id="2.60.40.10">
    <property type="entry name" value="Immunoglobulins"/>
    <property type="match status" value="1"/>
</dbReference>
<dbReference type="SUPFAM" id="SSF51445">
    <property type="entry name" value="(Trans)glycosidases"/>
    <property type="match status" value="1"/>
</dbReference>
<sequence length="802" mass="90298">MKCGVFLPTNFFMKTFFIILITMCSIKVAAQTGELVSSMYAVPVPSGSTSSIILTTTTTGISFAQVWLSINGGTPTRLYTGINRTYTYNAIANGSNYKFILYNATSNNAANITTILDTIEVNGIPPVTIGTGFNFFMWQYYFDDLFGWDVNKTNLYRKMLKFQLDGLKQVNCSYIRSPIFWGDIPHYWINTSTRAMFWESVDRMMDDLDERNLKLIPSLLFNLDAIPSYYNVSGYDFVKNDNTPARNAYYQFLAEFVNRYKNRSTILFYEITNELSLATDFNPDYLTTNQMNAFFKRSCEVIRANDPYHMISNGNGMPRPYAYNLRFNNAWILDTPTEYSIILNEQNKYCDIVSIHFYPDDEKRFGYTDSTSVLSITKNYTDSMKKLLYIGEYGETTATTSPNCIFGQSVLNAIEANTIPFSAHWIWSYYTFDTYTLSGYGVESSLNPEFSMKFMQVNQGFGNGDATLSNPDILSPKALITWPLTNINVNASTPQLVNVLAMDNNLNINKVELYINDVKIGEKASWPFQFNVEPCLFSKLGSNQIKAIAFDNSGNVGEDSIFVNNTNNYTAFTLNTILTTGTTENGWTYYQNPANNQIIFGIEHIPSGLGANTNNFTVEVTASSLNCSNSYFFKTQNQEGIFASKDFFNTKVTSATKTNGWVNIRWFIDPLSLTNLSNASNTFATSSGANYVSPLLWLKKKKSRLTLNENLRSDGLGTYYANEKMEQNGTGTVNGQQYYEFKQVSNLDGTGGAAFKRVSSKPTSDAAYDAPVPIPSKKGSIRFNPISKTFEGHNGTEWLPLH</sequence>
<comment type="caution">
    <text evidence="1">The sequence shown here is derived from an EMBL/GenBank/DDBJ whole genome shotgun (WGS) entry which is preliminary data.</text>
</comment>
<name>A0AAE3H274_9BACT</name>
<evidence type="ECO:0000313" key="2">
    <source>
        <dbReference type="Proteomes" id="UP001204144"/>
    </source>
</evidence>
<gene>
    <name evidence="1" type="ORF">EGI31_12180</name>
</gene>
<dbReference type="AlphaFoldDB" id="A0AAE3H274"/>
<dbReference type="Gene3D" id="3.20.20.80">
    <property type="entry name" value="Glycosidases"/>
    <property type="match status" value="1"/>
</dbReference>
<keyword evidence="2" id="KW-1185">Reference proteome</keyword>
<evidence type="ECO:0008006" key="3">
    <source>
        <dbReference type="Google" id="ProtNLM"/>
    </source>
</evidence>
<dbReference type="EMBL" id="RJUF01000036">
    <property type="protein sequence ID" value="MCP9763714.1"/>
    <property type="molecule type" value="Genomic_DNA"/>
</dbReference>